<sequence length="262" mass="28329">MGGVTGSILCTREAAIATVTLANPGKRNALDLAMWRTLAAVLSELSGDEQVRCVVLRGDGEQAFAAGGDIDEFLSQRDTLERAMAYHEQAGAALQAVFDCRHPTIALVQGACIGGGLEIAAQCDLRICGESARFGAPINKLGFSMYPVEMASLLRLAGPATVLEILLEGRILGSGEALSKGLVTRVVSDSEVVPEAYASARRICEGAPLVARWHKQWVRRLQHDRPLGEQELRASFAFLDSEDYREGLSAFREKRKPQFTGR</sequence>
<dbReference type="PANTHER" id="PTHR11941">
    <property type="entry name" value="ENOYL-COA HYDRATASE-RELATED"/>
    <property type="match status" value="1"/>
</dbReference>
<reference evidence="3 4" key="1">
    <citation type="journal article" date="2019" name="Microbiome">
        <title>Annotated bacterial chromosomes from frame-shift-corrected long-read metagenomic data.</title>
        <authorList>
            <person name="Arumugam K."/>
            <person name="Bagci C."/>
            <person name="Bessarab I."/>
            <person name="Beier S."/>
            <person name="Buchfink B."/>
            <person name="Gorska A."/>
            <person name="Qiu G."/>
            <person name="Huson D.H."/>
            <person name="Williams R.B.H."/>
        </authorList>
    </citation>
    <scope>NUCLEOTIDE SEQUENCE [LARGE SCALE GENOMIC DNA]</scope>
    <source>
        <strain evidence="3">SSA1</strain>
    </source>
</reference>
<evidence type="ECO:0000256" key="2">
    <source>
        <dbReference type="ARBA" id="ARBA00023239"/>
    </source>
</evidence>
<dbReference type="AlphaFoldDB" id="A0A7D5N936"/>
<dbReference type="KEGG" id="acog:HWD57_05085"/>
<proteinExistence type="inferred from homology"/>
<dbReference type="Pfam" id="PF00378">
    <property type="entry name" value="ECH_1"/>
    <property type="match status" value="1"/>
</dbReference>
<protein>
    <submittedName>
        <fullName evidence="3">Enoyl-CoA hydratase/isomerase family protein</fullName>
    </submittedName>
</protein>
<organism evidence="3 4">
    <name type="scientific">Candidatus Accumulibacter cognatus</name>
    <dbReference type="NCBI Taxonomy" id="2954383"/>
    <lineage>
        <taxon>Bacteria</taxon>
        <taxon>Pseudomonadati</taxon>
        <taxon>Pseudomonadota</taxon>
        <taxon>Betaproteobacteria</taxon>
        <taxon>Candidatus Accumulibacter</taxon>
    </lineage>
</organism>
<dbReference type="PANTHER" id="PTHR11941:SF54">
    <property type="entry name" value="ENOYL-COA HYDRATASE, MITOCHONDRIAL"/>
    <property type="match status" value="1"/>
</dbReference>
<evidence type="ECO:0000313" key="3">
    <source>
        <dbReference type="EMBL" id="QLH49226.1"/>
    </source>
</evidence>
<dbReference type="Gene3D" id="1.10.12.10">
    <property type="entry name" value="Lyase 2-enoyl-coa Hydratase, Chain A, domain 2"/>
    <property type="match status" value="1"/>
</dbReference>
<comment type="similarity">
    <text evidence="1">Belongs to the enoyl-CoA hydratase/isomerase family.</text>
</comment>
<dbReference type="SUPFAM" id="SSF52096">
    <property type="entry name" value="ClpP/crotonase"/>
    <property type="match status" value="1"/>
</dbReference>
<dbReference type="GO" id="GO:0016829">
    <property type="term" value="F:lyase activity"/>
    <property type="evidence" value="ECO:0007669"/>
    <property type="project" value="UniProtKB-KW"/>
</dbReference>
<name>A0A7D5N936_9PROT</name>
<gene>
    <name evidence="3" type="ORF">HWD57_05085</name>
</gene>
<dbReference type="Proteomes" id="UP000509684">
    <property type="component" value="Chromosome"/>
</dbReference>
<keyword evidence="2" id="KW-0456">Lyase</keyword>
<dbReference type="InterPro" id="IPR014748">
    <property type="entry name" value="Enoyl-CoA_hydra_C"/>
</dbReference>
<dbReference type="Gene3D" id="3.90.226.10">
    <property type="entry name" value="2-enoyl-CoA Hydratase, Chain A, domain 1"/>
    <property type="match status" value="1"/>
</dbReference>
<accession>A0A7D5N936</accession>
<dbReference type="EMBL" id="CP058708">
    <property type="protein sequence ID" value="QLH49226.1"/>
    <property type="molecule type" value="Genomic_DNA"/>
</dbReference>
<dbReference type="InterPro" id="IPR001753">
    <property type="entry name" value="Enoyl-CoA_hydra/iso"/>
</dbReference>
<evidence type="ECO:0000313" key="4">
    <source>
        <dbReference type="Proteomes" id="UP000509684"/>
    </source>
</evidence>
<dbReference type="GO" id="GO:0006635">
    <property type="term" value="P:fatty acid beta-oxidation"/>
    <property type="evidence" value="ECO:0007669"/>
    <property type="project" value="TreeGrafter"/>
</dbReference>
<dbReference type="InterPro" id="IPR029045">
    <property type="entry name" value="ClpP/crotonase-like_dom_sf"/>
</dbReference>
<evidence type="ECO:0000256" key="1">
    <source>
        <dbReference type="ARBA" id="ARBA00005254"/>
    </source>
</evidence>
<dbReference type="CDD" id="cd06558">
    <property type="entry name" value="crotonase-like"/>
    <property type="match status" value="1"/>
</dbReference>